<accession>A0A9D0Z4F3</accession>
<keyword evidence="1" id="KW-0472">Membrane</keyword>
<dbReference type="Proteomes" id="UP000886874">
    <property type="component" value="Unassembled WGS sequence"/>
</dbReference>
<keyword evidence="1" id="KW-1133">Transmembrane helix</keyword>
<dbReference type="AlphaFoldDB" id="A0A9D0Z4F3"/>
<gene>
    <name evidence="2" type="ORF">IAA67_01745</name>
</gene>
<evidence type="ECO:0000313" key="2">
    <source>
        <dbReference type="EMBL" id="HIQ69041.1"/>
    </source>
</evidence>
<feature type="transmembrane region" description="Helical" evidence="1">
    <location>
        <begin position="62"/>
        <end position="82"/>
    </location>
</feature>
<evidence type="ECO:0000313" key="3">
    <source>
        <dbReference type="Proteomes" id="UP000886874"/>
    </source>
</evidence>
<sequence>MNMVWAALLGLVFGAGQCWLLILGVRSLGSERLKVWAFVVQFFCPMAGLLLCAAVLPEGLAACGIAMAAALICGAVGELTAIRRRSKKGKGDGTT</sequence>
<protein>
    <submittedName>
        <fullName evidence="2">Uncharacterized protein</fullName>
    </submittedName>
</protein>
<feature type="transmembrane region" description="Helical" evidence="1">
    <location>
        <begin position="6"/>
        <end position="23"/>
    </location>
</feature>
<reference evidence="2" key="2">
    <citation type="journal article" date="2021" name="PeerJ">
        <title>Extensive microbial diversity within the chicken gut microbiome revealed by metagenomics and culture.</title>
        <authorList>
            <person name="Gilroy R."/>
            <person name="Ravi A."/>
            <person name="Getino M."/>
            <person name="Pursley I."/>
            <person name="Horton D.L."/>
            <person name="Alikhan N.F."/>
            <person name="Baker D."/>
            <person name="Gharbi K."/>
            <person name="Hall N."/>
            <person name="Watson M."/>
            <person name="Adriaenssens E.M."/>
            <person name="Foster-Nyarko E."/>
            <person name="Jarju S."/>
            <person name="Secka A."/>
            <person name="Antonio M."/>
            <person name="Oren A."/>
            <person name="Chaudhuri R.R."/>
            <person name="La Ragione R."/>
            <person name="Hildebrand F."/>
            <person name="Pallen M.J."/>
        </authorList>
    </citation>
    <scope>NUCLEOTIDE SEQUENCE</scope>
    <source>
        <strain evidence="2">ChiSjej2B20-13462</strain>
    </source>
</reference>
<feature type="transmembrane region" description="Helical" evidence="1">
    <location>
        <begin position="35"/>
        <end position="56"/>
    </location>
</feature>
<keyword evidence="1" id="KW-0812">Transmembrane</keyword>
<evidence type="ECO:0000256" key="1">
    <source>
        <dbReference type="SAM" id="Phobius"/>
    </source>
</evidence>
<name>A0A9D0Z4F3_9FIRM</name>
<organism evidence="2 3">
    <name type="scientific">Candidatus Avoscillospira stercorigallinarum</name>
    <dbReference type="NCBI Taxonomy" id="2840708"/>
    <lineage>
        <taxon>Bacteria</taxon>
        <taxon>Bacillati</taxon>
        <taxon>Bacillota</taxon>
        <taxon>Clostridia</taxon>
        <taxon>Eubacteriales</taxon>
        <taxon>Oscillospiraceae</taxon>
        <taxon>Oscillospiraceae incertae sedis</taxon>
        <taxon>Candidatus Avoscillospira</taxon>
    </lineage>
</organism>
<dbReference type="EMBL" id="DVFN01000022">
    <property type="protein sequence ID" value="HIQ69041.1"/>
    <property type="molecule type" value="Genomic_DNA"/>
</dbReference>
<reference evidence="2" key="1">
    <citation type="submission" date="2020-10" db="EMBL/GenBank/DDBJ databases">
        <authorList>
            <person name="Gilroy R."/>
        </authorList>
    </citation>
    <scope>NUCLEOTIDE SEQUENCE</scope>
    <source>
        <strain evidence="2">ChiSjej2B20-13462</strain>
    </source>
</reference>
<comment type="caution">
    <text evidence="2">The sequence shown here is derived from an EMBL/GenBank/DDBJ whole genome shotgun (WGS) entry which is preliminary data.</text>
</comment>
<proteinExistence type="predicted"/>